<name>A0A395H310_9EURO</name>
<gene>
    <name evidence="2" type="ORF">BO80DRAFT_463508</name>
</gene>
<dbReference type="EMBL" id="KZ824431">
    <property type="protein sequence ID" value="RAL02277.1"/>
    <property type="molecule type" value="Genomic_DNA"/>
</dbReference>
<feature type="region of interest" description="Disordered" evidence="1">
    <location>
        <begin position="207"/>
        <end position="247"/>
    </location>
</feature>
<dbReference type="GeneID" id="37227463"/>
<dbReference type="OrthoDB" id="10509622at2759"/>
<keyword evidence="3" id="KW-1185">Reference proteome</keyword>
<dbReference type="Proteomes" id="UP000249402">
    <property type="component" value="Unassembled WGS sequence"/>
</dbReference>
<evidence type="ECO:0000313" key="3">
    <source>
        <dbReference type="Proteomes" id="UP000249402"/>
    </source>
</evidence>
<sequence>MEHRDPRREIVQRIMEDTQHAMQRSNQAMQRMQQAMHRMLRLVLYTEEVPLPRISPNRDLEGRAAVSAAPRVATGIARAEAEHVPTIEHGENRPTQPLEALASSATAMQQFAQMISTIPETQLQEAYQPGQQDVMGVVANGIHAPTRVATPPPRDPWSQTPTEEWFTPVRDRPRSVAGDMELTTICTRCFNMWLKPIRAEDDIPDCVFDRPRKKKKSVSEEVTHSPPPFERQLTSEEPMDSADSFVQ</sequence>
<proteinExistence type="predicted"/>
<dbReference type="RefSeq" id="XP_025576604.1">
    <property type="nucleotide sequence ID" value="XM_025722598.1"/>
</dbReference>
<accession>A0A395H310</accession>
<reference evidence="2 3" key="1">
    <citation type="submission" date="2018-02" db="EMBL/GenBank/DDBJ databases">
        <title>The genomes of Aspergillus section Nigri reveals drivers in fungal speciation.</title>
        <authorList>
            <consortium name="DOE Joint Genome Institute"/>
            <person name="Vesth T.C."/>
            <person name="Nybo J."/>
            <person name="Theobald S."/>
            <person name="Brandl J."/>
            <person name="Frisvad J.C."/>
            <person name="Nielsen K.F."/>
            <person name="Lyhne E.K."/>
            <person name="Kogle M.E."/>
            <person name="Kuo A."/>
            <person name="Riley R."/>
            <person name="Clum A."/>
            <person name="Nolan M."/>
            <person name="Lipzen A."/>
            <person name="Salamov A."/>
            <person name="Henrissat B."/>
            <person name="Wiebenga A."/>
            <person name="De vries R.P."/>
            <person name="Grigoriev I.V."/>
            <person name="Mortensen U.H."/>
            <person name="Andersen M.R."/>
            <person name="Baker S.E."/>
        </authorList>
    </citation>
    <scope>NUCLEOTIDE SEQUENCE [LARGE SCALE GENOMIC DNA]</scope>
    <source>
        <strain evidence="2 3">CBS 121593</strain>
    </source>
</reference>
<organism evidence="2 3">
    <name type="scientific">Aspergillus ibericus CBS 121593</name>
    <dbReference type="NCBI Taxonomy" id="1448316"/>
    <lineage>
        <taxon>Eukaryota</taxon>
        <taxon>Fungi</taxon>
        <taxon>Dikarya</taxon>
        <taxon>Ascomycota</taxon>
        <taxon>Pezizomycotina</taxon>
        <taxon>Eurotiomycetes</taxon>
        <taxon>Eurotiomycetidae</taxon>
        <taxon>Eurotiales</taxon>
        <taxon>Aspergillaceae</taxon>
        <taxon>Aspergillus</taxon>
        <taxon>Aspergillus subgen. Circumdati</taxon>
    </lineage>
</organism>
<dbReference type="VEuPathDB" id="FungiDB:BO80DRAFT_463508"/>
<dbReference type="AlphaFoldDB" id="A0A395H310"/>
<evidence type="ECO:0000313" key="2">
    <source>
        <dbReference type="EMBL" id="RAL02277.1"/>
    </source>
</evidence>
<protein>
    <submittedName>
        <fullName evidence="2">Uncharacterized protein</fullName>
    </submittedName>
</protein>
<evidence type="ECO:0000256" key="1">
    <source>
        <dbReference type="SAM" id="MobiDB-lite"/>
    </source>
</evidence>